<dbReference type="InterPro" id="IPR036390">
    <property type="entry name" value="WH_DNA-bd_sf"/>
</dbReference>
<sequence length="251" mass="28700">MKVLFLCTENSARSLLAEALLRHHSAENIDVYSAGTQPSCPSKKALKTLENFNIDSTRLSSKSINSLSDHDFDLVITLCERAASECQQLSDGVNYLHWPITDPKIDDTETSFAHAFNTINGKVHTLLTQLHDYKKIALHPTHFFKCLTDDIRLQSILLILLEQELCVCELMTALDEDSQPKVSRHLAQLKKQGILVDRKHQQWVFYRINATLPKWMKDTLHTTLVNEPSYIQDAISRLKDMRDRPSREPSC</sequence>
<dbReference type="SMART" id="SM00226">
    <property type="entry name" value="LMWPc"/>
    <property type="match status" value="1"/>
</dbReference>
<dbReference type="PROSITE" id="PS50987">
    <property type="entry name" value="HTH_ARSR_2"/>
    <property type="match status" value="1"/>
</dbReference>
<accession>A0ABQ6H2K8</accession>
<evidence type="ECO:0000313" key="4">
    <source>
        <dbReference type="Proteomes" id="UP001157133"/>
    </source>
</evidence>
<reference evidence="3 4" key="1">
    <citation type="submission" date="2023-03" db="EMBL/GenBank/DDBJ databases">
        <title>Draft genome sequence of Thalassotalea eurytherma JCM 18482T.</title>
        <authorList>
            <person name="Sawabe T."/>
        </authorList>
    </citation>
    <scope>NUCLEOTIDE SEQUENCE [LARGE SCALE GENOMIC DNA]</scope>
    <source>
        <strain evidence="3 4">JCM 18482</strain>
    </source>
</reference>
<evidence type="ECO:0000259" key="2">
    <source>
        <dbReference type="PROSITE" id="PS50987"/>
    </source>
</evidence>
<proteinExistence type="predicted"/>
<dbReference type="Pfam" id="PF01451">
    <property type="entry name" value="LMWPc"/>
    <property type="match status" value="1"/>
</dbReference>
<evidence type="ECO:0000256" key="1">
    <source>
        <dbReference type="ARBA" id="ARBA00022849"/>
    </source>
</evidence>
<dbReference type="PRINTS" id="PR00778">
    <property type="entry name" value="HTHARSR"/>
</dbReference>
<dbReference type="InterPro" id="IPR036388">
    <property type="entry name" value="WH-like_DNA-bd_sf"/>
</dbReference>
<comment type="caution">
    <text evidence="3">The sequence shown here is derived from an EMBL/GenBank/DDBJ whole genome shotgun (WGS) entry which is preliminary data.</text>
</comment>
<dbReference type="SMART" id="SM00418">
    <property type="entry name" value="HTH_ARSR"/>
    <property type="match status" value="1"/>
</dbReference>
<keyword evidence="4" id="KW-1185">Reference proteome</keyword>
<dbReference type="InterPro" id="IPR036196">
    <property type="entry name" value="Ptyr_pPase_sf"/>
</dbReference>
<dbReference type="InterPro" id="IPR023485">
    <property type="entry name" value="Ptyr_pPase"/>
</dbReference>
<keyword evidence="1" id="KW-0059">Arsenical resistance</keyword>
<dbReference type="Gene3D" id="3.40.50.2300">
    <property type="match status" value="1"/>
</dbReference>
<feature type="domain" description="HTH arsR-type" evidence="2">
    <location>
        <begin position="130"/>
        <end position="227"/>
    </location>
</feature>
<evidence type="ECO:0000313" key="3">
    <source>
        <dbReference type="EMBL" id="GLX81047.1"/>
    </source>
</evidence>
<dbReference type="CDD" id="cd00090">
    <property type="entry name" value="HTH_ARSR"/>
    <property type="match status" value="1"/>
</dbReference>
<dbReference type="PANTHER" id="PTHR43428">
    <property type="entry name" value="ARSENATE REDUCTASE"/>
    <property type="match status" value="1"/>
</dbReference>
<dbReference type="InterPro" id="IPR011991">
    <property type="entry name" value="ArsR-like_HTH"/>
</dbReference>
<dbReference type="Proteomes" id="UP001157133">
    <property type="component" value="Unassembled WGS sequence"/>
</dbReference>
<dbReference type="CDD" id="cd16345">
    <property type="entry name" value="LMWP_ArsC"/>
    <property type="match status" value="1"/>
</dbReference>
<dbReference type="InterPro" id="IPR001845">
    <property type="entry name" value="HTH_ArsR_DNA-bd_dom"/>
</dbReference>
<gene>
    <name evidence="3" type="ORF">theurythT_04990</name>
</gene>
<protein>
    <recommendedName>
        <fullName evidence="2">HTH arsR-type domain-containing protein</fullName>
    </recommendedName>
</protein>
<dbReference type="PANTHER" id="PTHR43428:SF1">
    <property type="entry name" value="ARSENATE REDUCTASE"/>
    <property type="match status" value="1"/>
</dbReference>
<name>A0ABQ6H2K8_9GAMM</name>
<dbReference type="RefSeq" id="WP_284206370.1">
    <property type="nucleotide sequence ID" value="NZ_BSSU01000002.1"/>
</dbReference>
<dbReference type="SUPFAM" id="SSF52788">
    <property type="entry name" value="Phosphotyrosine protein phosphatases I"/>
    <property type="match status" value="1"/>
</dbReference>
<dbReference type="SUPFAM" id="SSF46785">
    <property type="entry name" value="Winged helix' DNA-binding domain"/>
    <property type="match status" value="1"/>
</dbReference>
<dbReference type="NCBIfam" id="NF033788">
    <property type="entry name" value="HTH_metalloreg"/>
    <property type="match status" value="1"/>
</dbReference>
<dbReference type="Pfam" id="PF01022">
    <property type="entry name" value="HTH_5"/>
    <property type="match status" value="1"/>
</dbReference>
<dbReference type="EMBL" id="BSSU01000002">
    <property type="protein sequence ID" value="GLX81047.1"/>
    <property type="molecule type" value="Genomic_DNA"/>
</dbReference>
<organism evidence="3 4">
    <name type="scientific">Thalassotalea eurytherma</name>
    <dbReference type="NCBI Taxonomy" id="1144278"/>
    <lineage>
        <taxon>Bacteria</taxon>
        <taxon>Pseudomonadati</taxon>
        <taxon>Pseudomonadota</taxon>
        <taxon>Gammaproteobacteria</taxon>
        <taxon>Alteromonadales</taxon>
        <taxon>Colwelliaceae</taxon>
        <taxon>Thalassotalea</taxon>
    </lineage>
</organism>
<dbReference type="Gene3D" id="1.10.10.10">
    <property type="entry name" value="Winged helix-like DNA-binding domain superfamily/Winged helix DNA-binding domain"/>
    <property type="match status" value="1"/>
</dbReference>